<dbReference type="RefSeq" id="WP_073014597.1">
    <property type="nucleotide sequence ID" value="NZ_FRBW01000004.1"/>
</dbReference>
<dbReference type="EMBL" id="FRBW01000004">
    <property type="protein sequence ID" value="SHM92323.1"/>
    <property type="molecule type" value="Genomic_DNA"/>
</dbReference>
<evidence type="ECO:0000256" key="1">
    <source>
        <dbReference type="SAM" id="SignalP"/>
    </source>
</evidence>
<proteinExistence type="predicted"/>
<keyword evidence="1" id="KW-0732">Signal</keyword>
<gene>
    <name evidence="2" type="ORF">SAMN05444272_3478</name>
</gene>
<accession>A0A1M7MMV4</accession>
<dbReference type="STRING" id="735517.SAMN05444272_3478"/>
<name>A0A1M7MMV4_9HYPH</name>
<sequence>MKRAAIRSCLIRCAIALTAVVPVSAGTAADISLIRISGAVTVDNYPKLEAYLNAASDTIVGLKIMLDAQDQYADGVLMAYEDGGAFLTYVPGPDMETEFSVNGGYSLQHGAYVLDGFYLVKDAGFNQGISAVALEQVPESQVILSGAKVQDVEVDALDPSMAKR</sequence>
<organism evidence="2 3">
    <name type="scientific">Roseibium suaedae</name>
    <dbReference type="NCBI Taxonomy" id="735517"/>
    <lineage>
        <taxon>Bacteria</taxon>
        <taxon>Pseudomonadati</taxon>
        <taxon>Pseudomonadota</taxon>
        <taxon>Alphaproteobacteria</taxon>
        <taxon>Hyphomicrobiales</taxon>
        <taxon>Stappiaceae</taxon>
        <taxon>Roseibium</taxon>
    </lineage>
</organism>
<dbReference type="AlphaFoldDB" id="A0A1M7MMV4"/>
<keyword evidence="3" id="KW-1185">Reference proteome</keyword>
<feature type="chain" id="PRO_5013110964" evidence="1">
    <location>
        <begin position="26"/>
        <end position="164"/>
    </location>
</feature>
<dbReference type="Proteomes" id="UP000186002">
    <property type="component" value="Unassembled WGS sequence"/>
</dbReference>
<evidence type="ECO:0000313" key="2">
    <source>
        <dbReference type="EMBL" id="SHM92323.1"/>
    </source>
</evidence>
<feature type="signal peptide" evidence="1">
    <location>
        <begin position="1"/>
        <end position="25"/>
    </location>
</feature>
<protein>
    <submittedName>
        <fullName evidence="2">Uncharacterized protein</fullName>
    </submittedName>
</protein>
<evidence type="ECO:0000313" key="3">
    <source>
        <dbReference type="Proteomes" id="UP000186002"/>
    </source>
</evidence>
<dbReference type="OrthoDB" id="9806572at2"/>
<reference evidence="2 3" key="1">
    <citation type="submission" date="2016-11" db="EMBL/GenBank/DDBJ databases">
        <authorList>
            <person name="Jaros S."/>
            <person name="Januszkiewicz K."/>
            <person name="Wedrychowicz H."/>
        </authorList>
    </citation>
    <scope>NUCLEOTIDE SEQUENCE [LARGE SCALE GENOMIC DNA]</scope>
    <source>
        <strain evidence="2 3">DSM 22153</strain>
    </source>
</reference>